<evidence type="ECO:0000256" key="7">
    <source>
        <dbReference type="ARBA" id="ARBA00023157"/>
    </source>
</evidence>
<evidence type="ECO:0000256" key="11">
    <source>
        <dbReference type="PIRSR" id="PIRSR000238-2"/>
    </source>
</evidence>
<dbReference type="PIRSF" id="PIRSF000238">
    <property type="entry name" value="AhpF"/>
    <property type="match status" value="1"/>
</dbReference>
<feature type="disulfide bond" description="Redox-active" evidence="11">
    <location>
        <begin position="343"/>
        <end position="346"/>
    </location>
</feature>
<evidence type="ECO:0000256" key="6">
    <source>
        <dbReference type="ARBA" id="ARBA00023027"/>
    </source>
</evidence>
<proteinExistence type="inferred from homology"/>
<dbReference type="CDD" id="cd02974">
    <property type="entry name" value="AhpF_NTD_N"/>
    <property type="match status" value="1"/>
</dbReference>
<dbReference type="InterPro" id="IPR044142">
    <property type="entry name" value="AhpF_NTD_N"/>
</dbReference>
<dbReference type="SUPFAM" id="SSF52833">
    <property type="entry name" value="Thioredoxin-like"/>
    <property type="match status" value="2"/>
</dbReference>
<dbReference type="PROSITE" id="PS00573">
    <property type="entry name" value="PYRIDINE_REDOX_2"/>
    <property type="match status" value="1"/>
</dbReference>
<evidence type="ECO:0000256" key="1">
    <source>
        <dbReference type="ARBA" id="ARBA00009333"/>
    </source>
</evidence>
<dbReference type="EMBL" id="FOGZ01000020">
    <property type="protein sequence ID" value="SER94191.1"/>
    <property type="molecule type" value="Genomic_DNA"/>
</dbReference>
<evidence type="ECO:0000256" key="10">
    <source>
        <dbReference type="PIRSR" id="PIRSR000238-1"/>
    </source>
</evidence>
<accession>A0A1H9TAL2</accession>
<dbReference type="PRINTS" id="PR00368">
    <property type="entry name" value="FADPNR"/>
</dbReference>
<dbReference type="PROSITE" id="PS51354">
    <property type="entry name" value="GLUTAREDOXIN_2"/>
    <property type="match status" value="1"/>
</dbReference>
<keyword evidence="7 11" id="KW-1015">Disulfide bond</keyword>
<dbReference type="GO" id="GO:0102039">
    <property type="term" value="F:NADH-dependent peroxiredoxin activity"/>
    <property type="evidence" value="ECO:0007669"/>
    <property type="project" value="InterPro"/>
</dbReference>
<dbReference type="GO" id="GO:0032991">
    <property type="term" value="C:protein-containing complex"/>
    <property type="evidence" value="ECO:0007669"/>
    <property type="project" value="UniProtKB-ARBA"/>
</dbReference>
<dbReference type="OrthoDB" id="9806179at2"/>
<dbReference type="STRING" id="64702.SAMN05443377_12035"/>
<evidence type="ECO:0000256" key="3">
    <source>
        <dbReference type="ARBA" id="ARBA00022630"/>
    </source>
</evidence>
<name>A0A1H9TAL2_9ACTN</name>
<dbReference type="InterPro" id="IPR044141">
    <property type="entry name" value="AhpF_NTD_C"/>
</dbReference>
<dbReference type="Gene3D" id="3.50.50.60">
    <property type="entry name" value="FAD/NAD(P)-binding domain"/>
    <property type="match status" value="2"/>
</dbReference>
<evidence type="ECO:0000259" key="13">
    <source>
        <dbReference type="Pfam" id="PF13192"/>
    </source>
</evidence>
<keyword evidence="6 10" id="KW-0520">NAD</keyword>
<gene>
    <name evidence="14" type="ORF">SAMN05443377_12035</name>
</gene>
<evidence type="ECO:0000256" key="9">
    <source>
        <dbReference type="ARBA" id="ARBA00048132"/>
    </source>
</evidence>
<keyword evidence="4 10" id="KW-0274">FAD</keyword>
<dbReference type="SUPFAM" id="SSF51905">
    <property type="entry name" value="FAD/NAD(P)-binding domain"/>
    <property type="match status" value="1"/>
</dbReference>
<dbReference type="AlphaFoldDB" id="A0A1H9TAL2"/>
<comment type="similarity">
    <text evidence="1">Belongs to the class-II pyridine nucleotide-disulfide oxidoreductase family.</text>
</comment>
<dbReference type="RefSeq" id="WP_091970478.1">
    <property type="nucleotide sequence ID" value="NZ_FOGZ01000020.1"/>
</dbReference>
<feature type="binding site" evidence="10">
    <location>
        <begin position="355"/>
        <end position="369"/>
    </location>
    <ligand>
        <name>NAD(+)</name>
        <dbReference type="ChEBI" id="CHEBI:57540"/>
    </ligand>
</feature>
<keyword evidence="15" id="KW-1185">Reference proteome</keyword>
<dbReference type="InterPro" id="IPR050097">
    <property type="entry name" value="Ferredoxin-NADP_redctase_2"/>
</dbReference>
<dbReference type="InterPro" id="IPR012336">
    <property type="entry name" value="Thioredoxin-like_fold"/>
</dbReference>
<protein>
    <submittedName>
        <fullName evidence="14">Alkyl hydroperoxide reductase subunit F</fullName>
    </submittedName>
</protein>
<dbReference type="Pfam" id="PF13192">
    <property type="entry name" value="Thioredoxin_3"/>
    <property type="match status" value="1"/>
</dbReference>
<dbReference type="InterPro" id="IPR012081">
    <property type="entry name" value="Alkyl_hydroperoxide_Rdtase_suF"/>
</dbReference>
<dbReference type="FunFam" id="3.50.50.60:FF:000007">
    <property type="entry name" value="Alkyl hydroperoxide reductase, F subunit"/>
    <property type="match status" value="1"/>
</dbReference>
<dbReference type="Proteomes" id="UP000198815">
    <property type="component" value="Unassembled WGS sequence"/>
</dbReference>
<dbReference type="Pfam" id="PF07992">
    <property type="entry name" value="Pyr_redox_2"/>
    <property type="match status" value="1"/>
</dbReference>
<sequence>MPVLEPSLKAQLNSLMDRVTQPVELVVSLDGREQSTRMKSLLDEVAALSSQITVRRDDAAHQRTPAFSIAAPGSAGAITFAALPLGHEFSSFVLALLQVGGNPVKLDERVAAAVKGLDRPLHFLTYISLSCQNCPTVVQALNAMSVLNPLITSEVVDGSLFREEVEAKKVLATPTIYLNGEPFGQGRMEAAQILARIDESAASSLAAGLAERAPYQVLVVGQGPAGVSAAIYLARKGIRTGLVGERFGGQVNDTLAIENLISVPHTDGPKLAADLRAHASAYEIDIIDGVKATELVPGEQVEVKVGDEASLRADAVVLATGARWRHMNVPGEDEYRNKGVTYCPHCDGPLFKGKDVAVIGGGNSGAEAALDLAGVARHVTVLEFAPTCKADQILLDRLDASPNVDILTNAAASEVVGDGSQVTALRYTDRASGQPHELALDGIFVQIGLVPNTEWLKGVVGLDNRGQIVVDAKGATDVPRVFAAGDCTDVPYKQIVVATGAGATAGLSSWESLIRTAVPQSPVQASRPATAIDRAVA</sequence>
<evidence type="ECO:0000259" key="12">
    <source>
        <dbReference type="Pfam" id="PF07992"/>
    </source>
</evidence>
<dbReference type="PANTHER" id="PTHR48105">
    <property type="entry name" value="THIOREDOXIN REDUCTASE 1-RELATED-RELATED"/>
    <property type="match status" value="1"/>
</dbReference>
<keyword evidence="10" id="KW-0521">NADP</keyword>
<feature type="domain" description="Thioredoxin-like fold" evidence="13">
    <location>
        <begin position="127"/>
        <end position="194"/>
    </location>
</feature>
<dbReference type="NCBIfam" id="TIGR03140">
    <property type="entry name" value="AhpF"/>
    <property type="match status" value="1"/>
</dbReference>
<keyword evidence="8 11" id="KW-0676">Redox-active center</keyword>
<dbReference type="Gene3D" id="3.40.30.80">
    <property type="match status" value="1"/>
</dbReference>
<dbReference type="CDD" id="cd03026">
    <property type="entry name" value="AhpF_NTD_C"/>
    <property type="match status" value="1"/>
</dbReference>
<dbReference type="InterPro" id="IPR008255">
    <property type="entry name" value="Pyr_nucl-diS_OxRdtase_2_AS"/>
</dbReference>
<feature type="domain" description="FAD/NAD(P)-binding" evidence="12">
    <location>
        <begin position="215"/>
        <end position="502"/>
    </location>
</feature>
<comment type="subunit">
    <text evidence="2">Homodimer.</text>
</comment>
<evidence type="ECO:0000256" key="5">
    <source>
        <dbReference type="ARBA" id="ARBA00023002"/>
    </source>
</evidence>
<dbReference type="GO" id="GO:0000302">
    <property type="term" value="P:response to reactive oxygen species"/>
    <property type="evidence" value="ECO:0007669"/>
    <property type="project" value="InterPro"/>
</dbReference>
<evidence type="ECO:0000256" key="4">
    <source>
        <dbReference type="ARBA" id="ARBA00022827"/>
    </source>
</evidence>
<evidence type="ECO:0000313" key="14">
    <source>
        <dbReference type="EMBL" id="SER94191.1"/>
    </source>
</evidence>
<evidence type="ECO:0000256" key="2">
    <source>
        <dbReference type="ARBA" id="ARBA00011738"/>
    </source>
</evidence>
<dbReference type="GO" id="GO:0051287">
    <property type="term" value="F:NAD binding"/>
    <property type="evidence" value="ECO:0007669"/>
    <property type="project" value="InterPro"/>
</dbReference>
<keyword evidence="5" id="KW-0560">Oxidoreductase</keyword>
<organism evidence="14 15">
    <name type="scientific">Propionibacterium cyclohexanicum</name>
    <dbReference type="NCBI Taxonomy" id="64702"/>
    <lineage>
        <taxon>Bacteria</taxon>
        <taxon>Bacillati</taxon>
        <taxon>Actinomycetota</taxon>
        <taxon>Actinomycetes</taxon>
        <taxon>Propionibacteriales</taxon>
        <taxon>Propionibacteriaceae</taxon>
        <taxon>Propionibacterium</taxon>
    </lineage>
</organism>
<dbReference type="InterPro" id="IPR036188">
    <property type="entry name" value="FAD/NAD-bd_sf"/>
</dbReference>
<reference evidence="14 15" key="1">
    <citation type="submission" date="2016-10" db="EMBL/GenBank/DDBJ databases">
        <authorList>
            <person name="de Groot N.N."/>
        </authorList>
    </citation>
    <scope>NUCLEOTIDE SEQUENCE [LARGE SCALE GENOMIC DNA]</scope>
    <source>
        <strain evidence="14 15">DSM 16859</strain>
    </source>
</reference>
<evidence type="ECO:0000313" key="15">
    <source>
        <dbReference type="Proteomes" id="UP000198815"/>
    </source>
</evidence>
<feature type="binding site" evidence="10">
    <location>
        <begin position="476"/>
        <end position="486"/>
    </location>
    <ligand>
        <name>FAD</name>
        <dbReference type="ChEBI" id="CHEBI:57692"/>
    </ligand>
</feature>
<keyword evidence="3" id="KW-0285">Flavoprotein</keyword>
<comment type="catalytic activity">
    <reaction evidence="9">
        <text>[thioredoxin]-dithiol + NADP(+) = [thioredoxin]-disulfide + NADPH + H(+)</text>
        <dbReference type="Rhea" id="RHEA:20345"/>
        <dbReference type="Rhea" id="RHEA-COMP:10698"/>
        <dbReference type="Rhea" id="RHEA-COMP:10700"/>
        <dbReference type="ChEBI" id="CHEBI:15378"/>
        <dbReference type="ChEBI" id="CHEBI:29950"/>
        <dbReference type="ChEBI" id="CHEBI:50058"/>
        <dbReference type="ChEBI" id="CHEBI:57783"/>
        <dbReference type="ChEBI" id="CHEBI:58349"/>
        <dbReference type="EC" id="1.8.1.9"/>
    </reaction>
</comment>
<dbReference type="GO" id="GO:0004791">
    <property type="term" value="F:thioredoxin-disulfide reductase (NADPH) activity"/>
    <property type="evidence" value="ECO:0007669"/>
    <property type="project" value="UniProtKB-EC"/>
</dbReference>
<comment type="cofactor">
    <cofactor evidence="10">
        <name>FAD</name>
        <dbReference type="ChEBI" id="CHEBI:57692"/>
    </cofactor>
    <text evidence="10">Binds 1 FAD per subunit.</text>
</comment>
<dbReference type="InterPro" id="IPR023753">
    <property type="entry name" value="FAD/NAD-binding_dom"/>
</dbReference>
<dbReference type="PRINTS" id="PR00469">
    <property type="entry name" value="PNDRDTASEII"/>
</dbReference>
<dbReference type="GO" id="GO:0005829">
    <property type="term" value="C:cytosol"/>
    <property type="evidence" value="ECO:0007669"/>
    <property type="project" value="UniProtKB-ARBA"/>
</dbReference>
<dbReference type="GO" id="GO:0050660">
    <property type="term" value="F:flavin adenine dinucleotide binding"/>
    <property type="evidence" value="ECO:0007669"/>
    <property type="project" value="InterPro"/>
</dbReference>
<dbReference type="InterPro" id="IPR036249">
    <property type="entry name" value="Thioredoxin-like_sf"/>
</dbReference>
<evidence type="ECO:0000256" key="8">
    <source>
        <dbReference type="ARBA" id="ARBA00023284"/>
    </source>
</evidence>